<name>A0A2V3PJ29_9BACT</name>
<dbReference type="OrthoDB" id="9802842at2"/>
<accession>A0A2V3PJ29</accession>
<reference evidence="2 3" key="1">
    <citation type="submission" date="2018-03" db="EMBL/GenBank/DDBJ databases">
        <title>Genomic Encyclopedia of Archaeal and Bacterial Type Strains, Phase II (KMG-II): from individual species to whole genera.</title>
        <authorList>
            <person name="Goeker M."/>
        </authorList>
    </citation>
    <scope>NUCLEOTIDE SEQUENCE [LARGE SCALE GENOMIC DNA]</scope>
    <source>
        <strain evidence="2 3">DSM 100214</strain>
    </source>
</reference>
<proteinExistence type="predicted"/>
<dbReference type="InterPro" id="IPR034804">
    <property type="entry name" value="SQR/QFR_C/D"/>
</dbReference>
<evidence type="ECO:0000256" key="1">
    <source>
        <dbReference type="SAM" id="Phobius"/>
    </source>
</evidence>
<keyword evidence="1" id="KW-0812">Transmembrane</keyword>
<dbReference type="AlphaFoldDB" id="A0A2V3PJ29"/>
<dbReference type="EMBL" id="QICL01000032">
    <property type="protein sequence ID" value="PXV60055.1"/>
    <property type="molecule type" value="Genomic_DNA"/>
</dbReference>
<dbReference type="Gene3D" id="1.20.1300.10">
    <property type="entry name" value="Fumarate reductase/succinate dehydrogenase, transmembrane subunit"/>
    <property type="match status" value="1"/>
</dbReference>
<feature type="transmembrane region" description="Helical" evidence="1">
    <location>
        <begin position="105"/>
        <end position="124"/>
    </location>
</feature>
<dbReference type="CDD" id="cd03498">
    <property type="entry name" value="SQR_TypeB_2_TM"/>
    <property type="match status" value="1"/>
</dbReference>
<sequence>MSWLLNSSIGRKFIMALSGCALILFLLFHMSMNLVLIFSVEAYDMICELLGTNWYAIAASMGLAALFIVHILYAVVLTLQNRKARGSDVYASSNLSPVEWSSKNMLVLGLVIVAFLVLHLYDFWYKMQFSELFHLEGAEPHGSVIAIDLFSNPVHVLIYLIGITALWFHLAHGFWSMFQSVGINNRIWLPRFKVIGYAVATIICVGFAIVPIFFLAKHFLCSSCM</sequence>
<evidence type="ECO:0000313" key="3">
    <source>
        <dbReference type="Proteomes" id="UP000247973"/>
    </source>
</evidence>
<dbReference type="GO" id="GO:0016020">
    <property type="term" value="C:membrane"/>
    <property type="evidence" value="ECO:0007669"/>
    <property type="project" value="InterPro"/>
</dbReference>
<keyword evidence="3" id="KW-1185">Reference proteome</keyword>
<feature type="transmembrane region" description="Helical" evidence="1">
    <location>
        <begin position="156"/>
        <end position="175"/>
    </location>
</feature>
<feature type="transmembrane region" description="Helical" evidence="1">
    <location>
        <begin position="55"/>
        <end position="76"/>
    </location>
</feature>
<feature type="transmembrane region" description="Helical" evidence="1">
    <location>
        <begin position="195"/>
        <end position="216"/>
    </location>
</feature>
<keyword evidence="1" id="KW-0472">Membrane</keyword>
<dbReference type="NCBIfam" id="TIGR02046">
    <property type="entry name" value="sdhC_b558_fam"/>
    <property type="match status" value="1"/>
</dbReference>
<keyword evidence="1" id="KW-1133">Transmembrane helix</keyword>
<evidence type="ECO:0000313" key="2">
    <source>
        <dbReference type="EMBL" id="PXV60055.1"/>
    </source>
</evidence>
<dbReference type="InterPro" id="IPR011138">
    <property type="entry name" value="Cytochrome_b-558"/>
</dbReference>
<dbReference type="RefSeq" id="WP_110312223.1">
    <property type="nucleotide sequence ID" value="NZ_QICL01000032.1"/>
</dbReference>
<dbReference type="Proteomes" id="UP000247973">
    <property type="component" value="Unassembled WGS sequence"/>
</dbReference>
<dbReference type="SUPFAM" id="SSF81343">
    <property type="entry name" value="Fumarate reductase respiratory complex transmembrane subunits"/>
    <property type="match status" value="1"/>
</dbReference>
<organism evidence="2 3">
    <name type="scientific">Dysgonomonas alginatilytica</name>
    <dbReference type="NCBI Taxonomy" id="1605892"/>
    <lineage>
        <taxon>Bacteria</taxon>
        <taxon>Pseudomonadati</taxon>
        <taxon>Bacteroidota</taxon>
        <taxon>Bacteroidia</taxon>
        <taxon>Bacteroidales</taxon>
        <taxon>Dysgonomonadaceae</taxon>
        <taxon>Dysgonomonas</taxon>
    </lineage>
</organism>
<gene>
    <name evidence="2" type="ORF">CLV62_13244</name>
</gene>
<protein>
    <submittedName>
        <fullName evidence="2">Succinate dehydrogenase / fumarate reductase cytochrome b subunit</fullName>
    </submittedName>
</protein>
<comment type="caution">
    <text evidence="2">The sequence shown here is derived from an EMBL/GenBank/DDBJ whole genome shotgun (WGS) entry which is preliminary data.</text>
</comment>